<reference evidence="1" key="1">
    <citation type="submission" date="2021-01" db="EMBL/GenBank/DDBJ databases">
        <authorList>
            <person name="Corre E."/>
            <person name="Pelletier E."/>
            <person name="Niang G."/>
            <person name="Scheremetjew M."/>
            <person name="Finn R."/>
            <person name="Kale V."/>
            <person name="Holt S."/>
            <person name="Cochrane G."/>
            <person name="Meng A."/>
            <person name="Brown T."/>
            <person name="Cohen L."/>
        </authorList>
    </citation>
    <scope>NUCLEOTIDE SEQUENCE</scope>
    <source>
        <strain evidence="1">CCMP147</strain>
    </source>
</reference>
<organism evidence="1">
    <name type="scientific">Pseudictyota dubia</name>
    <dbReference type="NCBI Taxonomy" id="2749911"/>
    <lineage>
        <taxon>Eukaryota</taxon>
        <taxon>Sar</taxon>
        <taxon>Stramenopiles</taxon>
        <taxon>Ochrophyta</taxon>
        <taxon>Bacillariophyta</taxon>
        <taxon>Mediophyceae</taxon>
        <taxon>Biddulphiophycidae</taxon>
        <taxon>Eupodiscales</taxon>
        <taxon>Odontellaceae</taxon>
        <taxon>Pseudictyota</taxon>
    </lineage>
</organism>
<protein>
    <submittedName>
        <fullName evidence="1">Uncharacterized protein</fullName>
    </submittedName>
</protein>
<dbReference type="AlphaFoldDB" id="A0A7R9W628"/>
<gene>
    <name evidence="1" type="ORF">TDUB1175_LOCUS14027</name>
</gene>
<proteinExistence type="predicted"/>
<name>A0A7R9W628_9STRA</name>
<evidence type="ECO:0000313" key="1">
    <source>
        <dbReference type="EMBL" id="CAD8315235.1"/>
    </source>
</evidence>
<sequence>MLSAANRASAKIGSLRSADVTCLATSFMTVTRRALATHHSGRFEIGRLYPVYIHPLSQIVLEHLQVSRSDWLLRKGLDQGLTINKDGTFVLSFPPEFDGHDDAGRIWTSYDADKKQHWVTVYKDTLLGRYPLKGSVDACWHTEKALVQETVDRLIERISDAERKSMAVM</sequence>
<dbReference type="EMBL" id="HBED01028311">
    <property type="protein sequence ID" value="CAD8315235.1"/>
    <property type="molecule type" value="Transcribed_RNA"/>
</dbReference>
<accession>A0A7R9W628</accession>